<dbReference type="PANTHER" id="PTHR13495">
    <property type="entry name" value="NEFA-INTERACTING NUCLEAR PROTEIN NIP30"/>
    <property type="match status" value="1"/>
</dbReference>
<evidence type="ECO:0000259" key="4">
    <source>
        <dbReference type="Pfam" id="PF10187"/>
    </source>
</evidence>
<dbReference type="GO" id="GO:0005634">
    <property type="term" value="C:nucleus"/>
    <property type="evidence" value="ECO:0007669"/>
    <property type="project" value="UniProtKB-SubCell"/>
</dbReference>
<name>A0A6A6U9N3_9PEZI</name>
<feature type="region of interest" description="Disordered" evidence="3">
    <location>
        <begin position="1"/>
        <end position="39"/>
    </location>
</feature>
<organism evidence="5 6">
    <name type="scientific">Microthyrium microscopicum</name>
    <dbReference type="NCBI Taxonomy" id="703497"/>
    <lineage>
        <taxon>Eukaryota</taxon>
        <taxon>Fungi</taxon>
        <taxon>Dikarya</taxon>
        <taxon>Ascomycota</taxon>
        <taxon>Pezizomycotina</taxon>
        <taxon>Dothideomycetes</taxon>
        <taxon>Dothideomycetes incertae sedis</taxon>
        <taxon>Microthyriales</taxon>
        <taxon>Microthyriaceae</taxon>
        <taxon>Microthyrium</taxon>
    </lineage>
</organism>
<protein>
    <submittedName>
        <fullName evidence="5">NEFA-interacting nuclear protein NIP30</fullName>
    </submittedName>
</protein>
<keyword evidence="6" id="KW-1185">Reference proteome</keyword>
<proteinExistence type="predicted"/>
<evidence type="ECO:0000256" key="1">
    <source>
        <dbReference type="ARBA" id="ARBA00004123"/>
    </source>
</evidence>
<evidence type="ECO:0000256" key="3">
    <source>
        <dbReference type="SAM" id="MobiDB-lite"/>
    </source>
</evidence>
<evidence type="ECO:0000256" key="2">
    <source>
        <dbReference type="ARBA" id="ARBA00023242"/>
    </source>
</evidence>
<feature type="domain" description="FAM192A/Fyv6 N-terminal" evidence="4">
    <location>
        <begin position="5"/>
        <end position="109"/>
    </location>
</feature>
<feature type="compositionally biased region" description="Basic and acidic residues" evidence="3">
    <location>
        <begin position="13"/>
        <end position="32"/>
    </location>
</feature>
<sequence length="227" mass="24952">MSSGFVTGGSLDKPTERDAEWLRAEQELEEQRKRKAALEAQNGGKSLFEVLEANKAAKQEAFEEANKLKNQFRSLDDDEIDFLDSVLQAERVKEEAVKKETTEQLASFRKLQEDAERSTKIEDTPAAAVVENPDWAVASRKRKKNEKDGFKGLKLRKTSSSGAPSATPAKNSKELKTEAIPKKPTVFPNTTKAEAAAKPKTGKVAPASRAPAIGLVAYDSDDEEDED</sequence>
<feature type="compositionally biased region" description="Low complexity" evidence="3">
    <location>
        <begin position="158"/>
        <end position="169"/>
    </location>
</feature>
<accession>A0A6A6U9N3</accession>
<evidence type="ECO:0000313" key="6">
    <source>
        <dbReference type="Proteomes" id="UP000799302"/>
    </source>
</evidence>
<evidence type="ECO:0000313" key="5">
    <source>
        <dbReference type="EMBL" id="KAF2668023.1"/>
    </source>
</evidence>
<dbReference type="AlphaFoldDB" id="A0A6A6U9N3"/>
<feature type="region of interest" description="Disordered" evidence="3">
    <location>
        <begin position="110"/>
        <end position="227"/>
    </location>
</feature>
<feature type="compositionally biased region" description="Basic and acidic residues" evidence="3">
    <location>
        <begin position="110"/>
        <end position="123"/>
    </location>
</feature>
<dbReference type="OrthoDB" id="75807at2759"/>
<dbReference type="Proteomes" id="UP000799302">
    <property type="component" value="Unassembled WGS sequence"/>
</dbReference>
<dbReference type="InterPro" id="IPR039845">
    <property type="entry name" value="FAM192A"/>
</dbReference>
<comment type="subcellular location">
    <subcellularLocation>
        <location evidence="1">Nucleus</location>
    </subcellularLocation>
</comment>
<feature type="compositionally biased region" description="Low complexity" evidence="3">
    <location>
        <begin position="190"/>
        <end position="203"/>
    </location>
</feature>
<dbReference type="InterPro" id="IPR019331">
    <property type="entry name" value="FAM192A/Fyv6_N"/>
</dbReference>
<reference evidence="5" key="1">
    <citation type="journal article" date="2020" name="Stud. Mycol.">
        <title>101 Dothideomycetes genomes: a test case for predicting lifestyles and emergence of pathogens.</title>
        <authorList>
            <person name="Haridas S."/>
            <person name="Albert R."/>
            <person name="Binder M."/>
            <person name="Bloem J."/>
            <person name="Labutti K."/>
            <person name="Salamov A."/>
            <person name="Andreopoulos B."/>
            <person name="Baker S."/>
            <person name="Barry K."/>
            <person name="Bills G."/>
            <person name="Bluhm B."/>
            <person name="Cannon C."/>
            <person name="Castanera R."/>
            <person name="Culley D."/>
            <person name="Daum C."/>
            <person name="Ezra D."/>
            <person name="Gonzalez J."/>
            <person name="Henrissat B."/>
            <person name="Kuo A."/>
            <person name="Liang C."/>
            <person name="Lipzen A."/>
            <person name="Lutzoni F."/>
            <person name="Magnuson J."/>
            <person name="Mondo S."/>
            <person name="Nolan M."/>
            <person name="Ohm R."/>
            <person name="Pangilinan J."/>
            <person name="Park H.-J."/>
            <person name="Ramirez L."/>
            <person name="Alfaro M."/>
            <person name="Sun H."/>
            <person name="Tritt A."/>
            <person name="Yoshinaga Y."/>
            <person name="Zwiers L.-H."/>
            <person name="Turgeon B."/>
            <person name="Goodwin S."/>
            <person name="Spatafora J."/>
            <person name="Crous P."/>
            <person name="Grigoriev I."/>
        </authorList>
    </citation>
    <scope>NUCLEOTIDE SEQUENCE</scope>
    <source>
        <strain evidence="5">CBS 115976</strain>
    </source>
</reference>
<feature type="compositionally biased region" description="Basic and acidic residues" evidence="3">
    <location>
        <begin position="171"/>
        <end position="181"/>
    </location>
</feature>
<keyword evidence="2" id="KW-0539">Nucleus</keyword>
<dbReference type="EMBL" id="MU004237">
    <property type="protein sequence ID" value="KAF2668023.1"/>
    <property type="molecule type" value="Genomic_DNA"/>
</dbReference>
<dbReference type="PANTHER" id="PTHR13495:SF0">
    <property type="entry name" value="PSME3-INTERACTING PROTEIN"/>
    <property type="match status" value="1"/>
</dbReference>
<gene>
    <name evidence="5" type="ORF">BT63DRAFT_415530</name>
</gene>
<dbReference type="Pfam" id="PF10187">
    <property type="entry name" value="FAM192A_Fyv6_N"/>
    <property type="match status" value="1"/>
</dbReference>